<evidence type="ECO:0000256" key="1">
    <source>
        <dbReference type="SAM" id="Phobius"/>
    </source>
</evidence>
<dbReference type="AlphaFoldDB" id="A0A239EBR4"/>
<keyword evidence="1" id="KW-1133">Transmembrane helix</keyword>
<gene>
    <name evidence="2" type="ORF">SAMN06295967_10969</name>
</gene>
<feature type="transmembrane region" description="Helical" evidence="1">
    <location>
        <begin position="120"/>
        <end position="140"/>
    </location>
</feature>
<organism evidence="2 3">
    <name type="scientific">Belliella buryatensis</name>
    <dbReference type="NCBI Taxonomy" id="1500549"/>
    <lineage>
        <taxon>Bacteria</taxon>
        <taxon>Pseudomonadati</taxon>
        <taxon>Bacteroidota</taxon>
        <taxon>Cytophagia</taxon>
        <taxon>Cytophagales</taxon>
        <taxon>Cyclobacteriaceae</taxon>
        <taxon>Belliella</taxon>
    </lineage>
</organism>
<evidence type="ECO:0000313" key="3">
    <source>
        <dbReference type="Proteomes" id="UP000198480"/>
    </source>
</evidence>
<keyword evidence="3" id="KW-1185">Reference proteome</keyword>
<keyword evidence="1" id="KW-0472">Membrane</keyword>
<dbReference type="Proteomes" id="UP000198480">
    <property type="component" value="Unassembled WGS sequence"/>
</dbReference>
<proteinExistence type="predicted"/>
<protein>
    <submittedName>
        <fullName evidence="2">Uncharacterized protein</fullName>
    </submittedName>
</protein>
<name>A0A239EBR4_9BACT</name>
<evidence type="ECO:0000313" key="2">
    <source>
        <dbReference type="EMBL" id="SNS42105.1"/>
    </source>
</evidence>
<dbReference type="OrthoDB" id="980906at2"/>
<dbReference type="RefSeq" id="WP_089240663.1">
    <property type="nucleotide sequence ID" value="NZ_FZOK01000009.1"/>
</dbReference>
<feature type="transmembrane region" description="Helical" evidence="1">
    <location>
        <begin position="95"/>
        <end position="114"/>
    </location>
</feature>
<reference evidence="3" key="1">
    <citation type="submission" date="2017-06" db="EMBL/GenBank/DDBJ databases">
        <authorList>
            <person name="Varghese N."/>
            <person name="Submissions S."/>
        </authorList>
    </citation>
    <scope>NUCLEOTIDE SEQUENCE [LARGE SCALE GENOMIC DNA]</scope>
    <source>
        <strain evidence="3">5C</strain>
    </source>
</reference>
<accession>A0A239EBR4</accession>
<dbReference type="EMBL" id="FZOK01000009">
    <property type="protein sequence ID" value="SNS42105.1"/>
    <property type="molecule type" value="Genomic_DNA"/>
</dbReference>
<keyword evidence="1" id="KW-0812">Transmembrane</keyword>
<sequence>MPFFPSQSEVLVSSLSKEVVLANLQEVTKQVNYLDYDLKQDQEFQFNGKIEKDQFHISLLIQKADSFLPLIKGKIEDTPMGCILFLTYRLFPSSTFFLGFWSLVTLGLTLFFGLVQQKTVYAILSLSFGIFNYLFAWLHFKRKIKISQDIFHQLLDKNQL</sequence>